<sequence length="543" mass="59168">FHYLDLAAINYAAGGQYAYSTPQEARAAHLSSTKRAMAHTIVCTVIDLFLNAMTNIGINRGHAQQIAARKKALLAHNNKQAARPQFNPQHDKDERVQHGNANVAKDDPPTEANADQPLIRHFFTPTKTGVPEQSPTTPTPTRQQPQPTPAPQQQPHAWTRIPTAKARNKVNGTLLLVRDGDTVFDIGGSNTFTAKHLRSLTSGKGWLADSIINPTLTLLTADHPRIETLSSLLPHQDKEKRSAYISKHRNALRSASTIIIPAHIQDSHWALFIIDRPSGGLTYLDGLNPSPPASLLHLIAGMLAPILDDVEINQTSPQLLTQTDSSSCGPLLLTAAAQWIDGRRPFPTQQDMPNARINIAAFLLAAHDEAHPTSALPSPTAAISFSAPTFTALAYTITPYAPALSSSTLALPSSNKPLHESHQHSSHHHHQEDRPPANANDLPPLQSPLSPHQKLTRRAYPPTRKRPGHGFVPKQHIAPILECVHLPAPRAHDAFDRTRTNTANGRTRPDRLSGSRAATQSRPQHRRSAPTPTTPPLILPPTP</sequence>
<dbReference type="AlphaFoldDB" id="A0A9W7KXD0"/>
<dbReference type="Gene3D" id="3.40.395.10">
    <property type="entry name" value="Adenoviral Proteinase, Chain A"/>
    <property type="match status" value="1"/>
</dbReference>
<feature type="compositionally biased region" description="Low complexity" evidence="4">
    <location>
        <begin position="442"/>
        <end position="453"/>
    </location>
</feature>
<feature type="domain" description="Ubiquitin-like protease family profile" evidence="5">
    <location>
        <begin position="190"/>
        <end position="339"/>
    </location>
</feature>
<keyword evidence="3" id="KW-0378">Hydrolase</keyword>
<dbReference type="GO" id="GO:0006508">
    <property type="term" value="P:proteolysis"/>
    <property type="evidence" value="ECO:0007669"/>
    <property type="project" value="UniProtKB-KW"/>
</dbReference>
<keyword evidence="2" id="KW-0645">Protease</keyword>
<evidence type="ECO:0000256" key="1">
    <source>
        <dbReference type="ARBA" id="ARBA00005234"/>
    </source>
</evidence>
<organism evidence="6 7">
    <name type="scientific">Triparma verrucosa</name>
    <dbReference type="NCBI Taxonomy" id="1606542"/>
    <lineage>
        <taxon>Eukaryota</taxon>
        <taxon>Sar</taxon>
        <taxon>Stramenopiles</taxon>
        <taxon>Ochrophyta</taxon>
        <taxon>Bolidophyceae</taxon>
        <taxon>Parmales</taxon>
        <taxon>Triparmaceae</taxon>
        <taxon>Triparma</taxon>
    </lineage>
</organism>
<feature type="compositionally biased region" description="Low complexity" evidence="4">
    <location>
        <begin position="131"/>
        <end position="145"/>
    </location>
</feature>
<comment type="similarity">
    <text evidence="1">Belongs to the peptidase C48 family.</text>
</comment>
<dbReference type="InterPro" id="IPR038765">
    <property type="entry name" value="Papain-like_cys_pep_sf"/>
</dbReference>
<dbReference type="GO" id="GO:0008234">
    <property type="term" value="F:cysteine-type peptidase activity"/>
    <property type="evidence" value="ECO:0007669"/>
    <property type="project" value="InterPro"/>
</dbReference>
<dbReference type="Pfam" id="PF02902">
    <property type="entry name" value="Peptidase_C48"/>
    <property type="match status" value="1"/>
</dbReference>
<gene>
    <name evidence="6" type="ORF">TrVE_jg3765</name>
</gene>
<feature type="region of interest" description="Disordered" evidence="4">
    <location>
        <begin position="124"/>
        <end position="156"/>
    </location>
</feature>
<evidence type="ECO:0000313" key="6">
    <source>
        <dbReference type="EMBL" id="GMI14705.1"/>
    </source>
</evidence>
<evidence type="ECO:0000256" key="3">
    <source>
        <dbReference type="ARBA" id="ARBA00022801"/>
    </source>
</evidence>
<dbReference type="EMBL" id="BRXX01000504">
    <property type="protein sequence ID" value="GMI14705.1"/>
    <property type="molecule type" value="Genomic_DNA"/>
</dbReference>
<feature type="region of interest" description="Disordered" evidence="4">
    <location>
        <begin position="411"/>
        <end position="472"/>
    </location>
</feature>
<feature type="region of interest" description="Disordered" evidence="4">
    <location>
        <begin position="492"/>
        <end position="543"/>
    </location>
</feature>
<dbReference type="InterPro" id="IPR003653">
    <property type="entry name" value="Peptidase_C48_C"/>
</dbReference>
<dbReference type="Proteomes" id="UP001165160">
    <property type="component" value="Unassembled WGS sequence"/>
</dbReference>
<dbReference type="PROSITE" id="PS50600">
    <property type="entry name" value="ULP_PROTEASE"/>
    <property type="match status" value="1"/>
</dbReference>
<comment type="caution">
    <text evidence="6">The sequence shown here is derived from an EMBL/GenBank/DDBJ whole genome shotgun (WGS) entry which is preliminary data.</text>
</comment>
<protein>
    <recommendedName>
        <fullName evidence="5">Ubiquitin-like protease family profile domain-containing protein</fullName>
    </recommendedName>
</protein>
<evidence type="ECO:0000259" key="5">
    <source>
        <dbReference type="PROSITE" id="PS50600"/>
    </source>
</evidence>
<keyword evidence="7" id="KW-1185">Reference proteome</keyword>
<reference evidence="7" key="1">
    <citation type="journal article" date="2023" name="Commun. Biol.">
        <title>Genome analysis of Parmales, the sister group of diatoms, reveals the evolutionary specialization of diatoms from phago-mixotrophs to photoautotrophs.</title>
        <authorList>
            <person name="Ban H."/>
            <person name="Sato S."/>
            <person name="Yoshikawa S."/>
            <person name="Yamada K."/>
            <person name="Nakamura Y."/>
            <person name="Ichinomiya M."/>
            <person name="Sato N."/>
            <person name="Blanc-Mathieu R."/>
            <person name="Endo H."/>
            <person name="Kuwata A."/>
            <person name="Ogata H."/>
        </authorList>
    </citation>
    <scope>NUCLEOTIDE SEQUENCE [LARGE SCALE GENOMIC DNA]</scope>
    <source>
        <strain evidence="7">NIES 3699</strain>
    </source>
</reference>
<evidence type="ECO:0000313" key="7">
    <source>
        <dbReference type="Proteomes" id="UP001165160"/>
    </source>
</evidence>
<accession>A0A9W7KXD0</accession>
<evidence type="ECO:0000256" key="4">
    <source>
        <dbReference type="SAM" id="MobiDB-lite"/>
    </source>
</evidence>
<name>A0A9W7KXD0_9STRA</name>
<evidence type="ECO:0000256" key="2">
    <source>
        <dbReference type="ARBA" id="ARBA00022670"/>
    </source>
</evidence>
<feature type="compositionally biased region" description="Pro residues" evidence="4">
    <location>
        <begin position="532"/>
        <end position="543"/>
    </location>
</feature>
<feature type="non-terminal residue" evidence="6">
    <location>
        <position position="1"/>
    </location>
</feature>
<proteinExistence type="inferred from homology"/>
<dbReference type="SUPFAM" id="SSF54001">
    <property type="entry name" value="Cysteine proteinases"/>
    <property type="match status" value="1"/>
</dbReference>